<sequence length="235" mass="27373">MSSEETLWTASIDLIAWKSLDENEAVKKEEIQLRWLVDEEEVEKAMNLLQSNTVVKLQVRTGTDSMMLVNILEPEYEDGELETIVKESVKPVYYHDEIFGKFTFEKGIKVFERNIAWENEQCELYFDWHEDESMMKSALKTAHTLFAEKDKWSQKIRMYAAAELVDLANDWLQEEDEIEEITEEMFMDFMSLDTISVYPEGDFDFYFSDGDMFAGHSIVVEGNINGTFTRAQIAG</sequence>
<proteinExistence type="predicted"/>
<evidence type="ECO:0000259" key="2">
    <source>
        <dbReference type="Pfam" id="PF22886"/>
    </source>
</evidence>
<evidence type="ECO:0000313" key="4">
    <source>
        <dbReference type="Proteomes" id="UP000036410"/>
    </source>
</evidence>
<dbReference type="Pfam" id="PF22886">
    <property type="entry name" value="DUF7021"/>
    <property type="match status" value="1"/>
</dbReference>
<evidence type="ECO:0008006" key="5">
    <source>
        <dbReference type="Google" id="ProtNLM"/>
    </source>
</evidence>
<dbReference type="AlphaFoldDB" id="A0A806U8Z5"/>
<dbReference type="InterPro" id="IPR024198">
    <property type="entry name" value="UCP033642"/>
</dbReference>
<protein>
    <recommendedName>
        <fullName evidence="5">DUF2262 domain-containing protein</fullName>
    </recommendedName>
</protein>
<feature type="domain" description="DUF7021" evidence="2">
    <location>
        <begin position="3"/>
        <end position="87"/>
    </location>
</feature>
<feature type="domain" description="DUF2262" evidence="1">
    <location>
        <begin position="96"/>
        <end position="233"/>
    </location>
</feature>
<evidence type="ECO:0000259" key="1">
    <source>
        <dbReference type="Pfam" id="PF10020"/>
    </source>
</evidence>
<name>A0A806U8Z5_PRIMG</name>
<evidence type="ECO:0000313" key="3">
    <source>
        <dbReference type="EMBL" id="AKP78713.1"/>
    </source>
</evidence>
<organism evidence="3 4">
    <name type="scientific">Priestia megaterium Q3</name>
    <dbReference type="NCBI Taxonomy" id="1452722"/>
    <lineage>
        <taxon>Bacteria</taxon>
        <taxon>Bacillati</taxon>
        <taxon>Bacillota</taxon>
        <taxon>Bacilli</taxon>
        <taxon>Bacillales</taxon>
        <taxon>Bacillaceae</taxon>
        <taxon>Priestia</taxon>
    </lineage>
</organism>
<dbReference type="Pfam" id="PF10020">
    <property type="entry name" value="DUF2262"/>
    <property type="match status" value="1"/>
</dbReference>
<accession>A0A806U8Z5</accession>
<dbReference type="InterPro" id="IPR019260">
    <property type="entry name" value="DUF2262"/>
</dbReference>
<dbReference type="Proteomes" id="UP000036410">
    <property type="component" value="Chromosome"/>
</dbReference>
<dbReference type="PIRSF" id="PIRSF033642">
    <property type="entry name" value="UCP033642"/>
    <property type="match status" value="1"/>
</dbReference>
<gene>
    <name evidence="3" type="ORF">AS52_03752</name>
</gene>
<reference evidence="3 4" key="1">
    <citation type="submission" date="2015-01" db="EMBL/GenBank/DDBJ databases">
        <title>Genome sequence of bacillus megaterium Q3.</title>
        <authorList>
            <person name="Wang Y."/>
            <person name="Luo K."/>
            <person name="Bai L."/>
            <person name="Luo F."/>
        </authorList>
    </citation>
    <scope>NUCLEOTIDE SEQUENCE [LARGE SCALE GENOMIC DNA]</scope>
    <source>
        <strain evidence="3 4">Q3</strain>
    </source>
</reference>
<dbReference type="EMBL" id="CP010586">
    <property type="protein sequence ID" value="AKP78713.1"/>
    <property type="molecule type" value="Genomic_DNA"/>
</dbReference>
<dbReference type="InterPro" id="IPR054286">
    <property type="entry name" value="DUF7021"/>
</dbReference>